<evidence type="ECO:0000313" key="2">
    <source>
        <dbReference type="EMBL" id="WNM19766.1"/>
    </source>
</evidence>
<gene>
    <name evidence="3" type="ORF">RN605_10740</name>
    <name evidence="2" type="ORF">RN608_03570</name>
</gene>
<organism evidence="3 4">
    <name type="scientific">Flavobacterium capsici</name>
    <dbReference type="NCBI Taxonomy" id="3075618"/>
    <lineage>
        <taxon>Bacteria</taxon>
        <taxon>Pseudomonadati</taxon>
        <taxon>Bacteroidota</taxon>
        <taxon>Flavobacteriia</taxon>
        <taxon>Flavobacteriales</taxon>
        <taxon>Flavobacteriaceae</taxon>
        <taxon>Flavobacterium</taxon>
    </lineage>
</organism>
<feature type="region of interest" description="Disordered" evidence="1">
    <location>
        <begin position="185"/>
        <end position="223"/>
    </location>
</feature>
<feature type="compositionally biased region" description="Basic and acidic residues" evidence="1">
    <location>
        <begin position="204"/>
        <end position="214"/>
    </location>
</feature>
<proteinExistence type="predicted"/>
<dbReference type="Proteomes" id="UP001304515">
    <property type="component" value="Chromosome"/>
</dbReference>
<sequence>MSKKIVVFITSMLLLVSCIDEKEQRKLEQEKEQQKQEQVFNIINKNWNFSGRAMNASSLTLTKNWAEWRMFLNELNQKPKSSIGAFKKKAKILSQKASELNNNIPATYNKPEVKSRISAIITKINSLNLFINLKTIPEKKVIALIPEINEEIQSLQLQFAEIDQKNQIKMEDGEADMIRMLDTTRAIPSSNPEPVQVKTPEQIQSEKRLKEIRERRKSLIPKP</sequence>
<protein>
    <recommendedName>
        <fullName evidence="5">Lipoprotein</fullName>
    </recommendedName>
</protein>
<feature type="compositionally biased region" description="Polar residues" evidence="1">
    <location>
        <begin position="186"/>
        <end position="203"/>
    </location>
</feature>
<dbReference type="RefSeq" id="WP_313324683.1">
    <property type="nucleotide sequence ID" value="NZ_CP134878.1"/>
</dbReference>
<dbReference type="EMBL" id="CP134878">
    <property type="protein sequence ID" value="WNM19766.1"/>
    <property type="molecule type" value="Genomic_DNA"/>
</dbReference>
<name>A0AA96F4B0_9FLAO</name>
<dbReference type="PROSITE" id="PS51257">
    <property type="entry name" value="PROKAR_LIPOPROTEIN"/>
    <property type="match status" value="1"/>
</dbReference>
<evidence type="ECO:0000313" key="3">
    <source>
        <dbReference type="EMBL" id="WNM21155.1"/>
    </source>
</evidence>
<evidence type="ECO:0000256" key="1">
    <source>
        <dbReference type="SAM" id="MobiDB-lite"/>
    </source>
</evidence>
<dbReference type="EMBL" id="CP134890">
    <property type="protein sequence ID" value="WNM21155.1"/>
    <property type="molecule type" value="Genomic_DNA"/>
</dbReference>
<evidence type="ECO:0008006" key="5">
    <source>
        <dbReference type="Google" id="ProtNLM"/>
    </source>
</evidence>
<dbReference type="AlphaFoldDB" id="A0AA96F4B0"/>
<accession>A0AA96F4B0</accession>
<reference evidence="3 4" key="1">
    <citation type="submission" date="2023-09" db="EMBL/GenBank/DDBJ databases">
        <title>Flavobacterium sp. a novel bacteria isolate from Pepper rhizosphere.</title>
        <authorList>
            <person name="Peng Y."/>
            <person name="Lee J."/>
        </authorList>
    </citation>
    <scope>NUCLEOTIDE SEQUENCE [LARGE SCALE GENOMIC DNA]</scope>
    <source>
        <strain evidence="2">PMR2A8</strain>
        <strain evidence="3 4">PMTSA4</strain>
    </source>
</reference>
<evidence type="ECO:0000313" key="4">
    <source>
        <dbReference type="Proteomes" id="UP001304515"/>
    </source>
</evidence>
<dbReference type="KEGG" id="fcj:RN605_10740"/>
<keyword evidence="4" id="KW-1185">Reference proteome</keyword>
<accession>A0AA96F1Q4</accession>